<feature type="transmembrane region" description="Helical" evidence="3">
    <location>
        <begin position="120"/>
        <end position="140"/>
    </location>
</feature>
<evidence type="ECO:0000256" key="2">
    <source>
        <dbReference type="SAM" id="MobiDB-lite"/>
    </source>
</evidence>
<proteinExistence type="predicted"/>
<name>A0A6J7XF61_9CAUD</name>
<accession>A0A6J7XF61</accession>
<reference evidence="4" key="1">
    <citation type="submission" date="2020-05" db="EMBL/GenBank/DDBJ databases">
        <authorList>
            <person name="Chiriac C."/>
            <person name="Salcher M."/>
            <person name="Ghai R."/>
            <person name="Kavagutti S V."/>
        </authorList>
    </citation>
    <scope>NUCLEOTIDE SEQUENCE</scope>
</reference>
<protein>
    <submittedName>
        <fullName evidence="4">Uncharacterized protein</fullName>
    </submittedName>
</protein>
<evidence type="ECO:0000256" key="3">
    <source>
        <dbReference type="SAM" id="Phobius"/>
    </source>
</evidence>
<evidence type="ECO:0000313" key="4">
    <source>
        <dbReference type="EMBL" id="CAB5229710.1"/>
    </source>
</evidence>
<feature type="coiled-coil region" evidence="1">
    <location>
        <begin position="81"/>
        <end position="111"/>
    </location>
</feature>
<keyword evidence="3" id="KW-0472">Membrane</keyword>
<gene>
    <name evidence="4" type="ORF">UFOVP1562_9</name>
</gene>
<feature type="region of interest" description="Disordered" evidence="2">
    <location>
        <begin position="1"/>
        <end position="40"/>
    </location>
</feature>
<keyword evidence="3" id="KW-1133">Transmembrane helix</keyword>
<dbReference type="EMBL" id="LR798411">
    <property type="protein sequence ID" value="CAB5229710.1"/>
    <property type="molecule type" value="Genomic_DNA"/>
</dbReference>
<keyword evidence="1" id="KW-0175">Coiled coil</keyword>
<organism evidence="4">
    <name type="scientific">uncultured Caudovirales phage</name>
    <dbReference type="NCBI Taxonomy" id="2100421"/>
    <lineage>
        <taxon>Viruses</taxon>
        <taxon>Duplodnaviria</taxon>
        <taxon>Heunggongvirae</taxon>
        <taxon>Uroviricota</taxon>
        <taxon>Caudoviricetes</taxon>
        <taxon>Peduoviridae</taxon>
        <taxon>Maltschvirus</taxon>
        <taxon>Maltschvirus maltsch</taxon>
    </lineage>
</organism>
<feature type="compositionally biased region" description="Basic and acidic residues" evidence="2">
    <location>
        <begin position="18"/>
        <end position="35"/>
    </location>
</feature>
<keyword evidence="3" id="KW-0812">Transmembrane</keyword>
<evidence type="ECO:0000256" key="1">
    <source>
        <dbReference type="SAM" id="Coils"/>
    </source>
</evidence>
<sequence>MTTEIGGALSNFFQGQSKLEEHQEQLEKQKKSDQKKGKKSNLVQEAIDNVIRVRQTKQFYTDLEKMVRWELGMPDLWREIVDEHKRLLQERNEANRLLEIEERKRARASREFWEKWELRAAMFIGIVFFLIAMTGLFYGIHIDYQDRKKEDTFNRKFFEKQWQNRDVQDCWVAYQSTGLISEFCMRFMGKTNGNITQSP</sequence>